<name>C1MRY4_MICPC</name>
<evidence type="ECO:0000313" key="5">
    <source>
        <dbReference type="Proteomes" id="UP000001876"/>
    </source>
</evidence>
<evidence type="ECO:0000256" key="2">
    <source>
        <dbReference type="ARBA" id="ARBA00033753"/>
    </source>
</evidence>
<dbReference type="AlphaFoldDB" id="C1MRY4"/>
<evidence type="ECO:0000256" key="1">
    <source>
        <dbReference type="ARBA" id="ARBA00022691"/>
    </source>
</evidence>
<dbReference type="EMBL" id="GG663739">
    <property type="protein sequence ID" value="EEH57410.1"/>
    <property type="molecule type" value="Genomic_DNA"/>
</dbReference>
<dbReference type="InterPro" id="IPR040372">
    <property type="entry name" value="YaeB-like"/>
</dbReference>
<sequence>MQLRAAEREGRIRAEQALREATLRCDVLDARGGLGPPIATVHSCFSRRNGTPRQGGALVPSARCVVALEPHLPRDLLAGLEEYSHVWVIYVDSKKKSRRTNRNRRRHGHNVKAKVRVPRLNGEPVGALATRTPHRPLPVGLSIARVIAVDVDAKTLTLGGADLVDGTPVLDV</sequence>
<dbReference type="STRING" id="564608.C1MRY4"/>
<comment type="similarity">
    <text evidence="2">Belongs to the tRNA methyltransferase O family.</text>
</comment>
<dbReference type="InterPro" id="IPR036414">
    <property type="entry name" value="YaeB_N_sf"/>
</dbReference>
<dbReference type="PROSITE" id="PS51668">
    <property type="entry name" value="TSAA_2"/>
    <property type="match status" value="1"/>
</dbReference>
<dbReference type="Gene3D" id="2.40.30.70">
    <property type="entry name" value="YaeB-like"/>
    <property type="match status" value="1"/>
</dbReference>
<dbReference type="GeneID" id="9684028"/>
<feature type="domain" description="TsaA-like" evidence="3">
    <location>
        <begin position="35"/>
        <end position="172"/>
    </location>
</feature>
<dbReference type="PANTHER" id="PTHR12818:SF0">
    <property type="entry name" value="TRNA (ADENINE(37)-N6)-METHYLTRANSFERASE"/>
    <property type="match status" value="1"/>
</dbReference>
<evidence type="ECO:0000313" key="4">
    <source>
        <dbReference type="EMBL" id="EEH57410.1"/>
    </source>
</evidence>
<keyword evidence="1" id="KW-0949">S-adenosyl-L-methionine</keyword>
<protein>
    <submittedName>
        <fullName evidence="4">Predicted protein</fullName>
    </submittedName>
</protein>
<accession>C1MRY4</accession>
<reference evidence="4 5" key="1">
    <citation type="journal article" date="2009" name="Science">
        <title>Green evolution and dynamic adaptations revealed by genomes of the marine picoeukaryotes Micromonas.</title>
        <authorList>
            <person name="Worden A.Z."/>
            <person name="Lee J.H."/>
            <person name="Mock T."/>
            <person name="Rouze P."/>
            <person name="Simmons M.P."/>
            <person name="Aerts A.L."/>
            <person name="Allen A.E."/>
            <person name="Cuvelier M.L."/>
            <person name="Derelle E."/>
            <person name="Everett M.V."/>
            <person name="Foulon E."/>
            <person name="Grimwood J."/>
            <person name="Gundlach H."/>
            <person name="Henrissat B."/>
            <person name="Napoli C."/>
            <person name="McDonald S.M."/>
            <person name="Parker M.S."/>
            <person name="Rombauts S."/>
            <person name="Salamov A."/>
            <person name="Von Dassow P."/>
            <person name="Badger J.H."/>
            <person name="Coutinho P.M."/>
            <person name="Demir E."/>
            <person name="Dubchak I."/>
            <person name="Gentemann C."/>
            <person name="Eikrem W."/>
            <person name="Gready J.E."/>
            <person name="John U."/>
            <person name="Lanier W."/>
            <person name="Lindquist E.A."/>
            <person name="Lucas S."/>
            <person name="Mayer K.F."/>
            <person name="Moreau H."/>
            <person name="Not F."/>
            <person name="Otillar R."/>
            <person name="Panaud O."/>
            <person name="Pangilinan J."/>
            <person name="Paulsen I."/>
            <person name="Piegu B."/>
            <person name="Poliakov A."/>
            <person name="Robbens S."/>
            <person name="Schmutz J."/>
            <person name="Toulza E."/>
            <person name="Wyss T."/>
            <person name="Zelensky A."/>
            <person name="Zhou K."/>
            <person name="Armbrust E.V."/>
            <person name="Bhattacharya D."/>
            <person name="Goodenough U.W."/>
            <person name="Van de Peer Y."/>
            <person name="Grigoriev I.V."/>
        </authorList>
    </citation>
    <scope>NUCLEOTIDE SEQUENCE [LARGE SCALE GENOMIC DNA]</scope>
    <source>
        <strain evidence="4 5">CCMP1545</strain>
    </source>
</reference>
<dbReference type="eggNOG" id="KOG2942">
    <property type="taxonomic scope" value="Eukaryota"/>
</dbReference>
<feature type="non-terminal residue" evidence="4">
    <location>
        <position position="172"/>
    </location>
</feature>
<proteinExistence type="inferred from homology"/>
<gene>
    <name evidence="4" type="ORF">MICPUCDRAFT_16950</name>
</gene>
<dbReference type="Proteomes" id="UP000001876">
    <property type="component" value="Unassembled WGS sequence"/>
</dbReference>
<evidence type="ECO:0000259" key="3">
    <source>
        <dbReference type="PROSITE" id="PS51668"/>
    </source>
</evidence>
<dbReference type="Pfam" id="PF01980">
    <property type="entry name" value="TrmO_N"/>
    <property type="match status" value="1"/>
</dbReference>
<dbReference type="InterPro" id="IPR036413">
    <property type="entry name" value="YaeB-like_sf"/>
</dbReference>
<dbReference type="PANTHER" id="PTHR12818">
    <property type="entry name" value="TRNA (ADENINE(37)-N6)-METHYLTRANSFERASE"/>
    <property type="match status" value="1"/>
</dbReference>
<dbReference type="InterPro" id="IPR023370">
    <property type="entry name" value="TrmO-like_N"/>
</dbReference>
<dbReference type="OMA" id="KWGVISI"/>
<dbReference type="SUPFAM" id="SSF118196">
    <property type="entry name" value="YaeB-like"/>
    <property type="match status" value="1"/>
</dbReference>
<dbReference type="OrthoDB" id="4882at2759"/>
<keyword evidence="5" id="KW-1185">Reference proteome</keyword>
<dbReference type="KEGG" id="mpp:MICPUCDRAFT_16950"/>
<organism evidence="5">
    <name type="scientific">Micromonas pusilla (strain CCMP1545)</name>
    <name type="common">Picoplanktonic green alga</name>
    <dbReference type="NCBI Taxonomy" id="564608"/>
    <lineage>
        <taxon>Eukaryota</taxon>
        <taxon>Viridiplantae</taxon>
        <taxon>Chlorophyta</taxon>
        <taxon>Mamiellophyceae</taxon>
        <taxon>Mamiellales</taxon>
        <taxon>Mamiellaceae</taxon>
        <taxon>Micromonas</taxon>
    </lineage>
</organism>
<dbReference type="RefSeq" id="XP_003058955.1">
    <property type="nucleotide sequence ID" value="XM_003058909.1"/>
</dbReference>